<proteinExistence type="predicted"/>
<accession>A0A917P4R4</accession>
<name>A0A917P4R4_9DEIO</name>
<sequence>MRLTVHPVLKELRAVYDVGGRHSRERFGAYLRLMLDGPERLPLGDFSPMGERQPAYLDALLQMDAERVAAEAAREIETGREIETEQGGVPADLRLVLVVTDQPGNGWTQRWLTDAAWRFGPHGAPPQGPATAAGWVTVQLWTHVPPTPGYLRSQLRAAVTRAVWRGRHGAPVTLAGHLRQEGAALRAGDGLFAAAPLTLDPEEQTYTRQVLEPLLGTRHWPTVFAALYGDGPAREVGFPPLGLSPLAGFALALAGTTGDG</sequence>
<reference evidence="1" key="2">
    <citation type="submission" date="2020-09" db="EMBL/GenBank/DDBJ databases">
        <authorList>
            <person name="Sun Q."/>
            <person name="Ohkuma M."/>
        </authorList>
    </citation>
    <scope>NUCLEOTIDE SEQUENCE</scope>
    <source>
        <strain evidence="1">JCM 14371</strain>
    </source>
</reference>
<dbReference type="Proteomes" id="UP000635726">
    <property type="component" value="Unassembled WGS sequence"/>
</dbReference>
<organism evidence="1 2">
    <name type="scientific">Deinococcus aquiradiocola</name>
    <dbReference type="NCBI Taxonomy" id="393059"/>
    <lineage>
        <taxon>Bacteria</taxon>
        <taxon>Thermotogati</taxon>
        <taxon>Deinococcota</taxon>
        <taxon>Deinococci</taxon>
        <taxon>Deinococcales</taxon>
        <taxon>Deinococcaceae</taxon>
        <taxon>Deinococcus</taxon>
    </lineage>
</organism>
<evidence type="ECO:0000313" key="1">
    <source>
        <dbReference type="EMBL" id="GGJ61590.1"/>
    </source>
</evidence>
<protein>
    <submittedName>
        <fullName evidence="1">Uncharacterized protein</fullName>
    </submittedName>
</protein>
<evidence type="ECO:0000313" key="2">
    <source>
        <dbReference type="Proteomes" id="UP000635726"/>
    </source>
</evidence>
<dbReference type="RefSeq" id="WP_188960343.1">
    <property type="nucleotide sequence ID" value="NZ_BMOE01000001.1"/>
</dbReference>
<keyword evidence="2" id="KW-1185">Reference proteome</keyword>
<gene>
    <name evidence="1" type="ORF">GCM10008939_01670</name>
</gene>
<dbReference type="AlphaFoldDB" id="A0A917P4R4"/>
<reference evidence="1" key="1">
    <citation type="journal article" date="2014" name="Int. J. Syst. Evol. Microbiol.">
        <title>Complete genome sequence of Corynebacterium casei LMG S-19264T (=DSM 44701T), isolated from a smear-ripened cheese.</title>
        <authorList>
            <consortium name="US DOE Joint Genome Institute (JGI-PGF)"/>
            <person name="Walter F."/>
            <person name="Albersmeier A."/>
            <person name="Kalinowski J."/>
            <person name="Ruckert C."/>
        </authorList>
    </citation>
    <scope>NUCLEOTIDE SEQUENCE</scope>
    <source>
        <strain evidence="1">JCM 14371</strain>
    </source>
</reference>
<dbReference type="EMBL" id="BMOE01000001">
    <property type="protein sequence ID" value="GGJ61590.1"/>
    <property type="molecule type" value="Genomic_DNA"/>
</dbReference>
<comment type="caution">
    <text evidence="1">The sequence shown here is derived from an EMBL/GenBank/DDBJ whole genome shotgun (WGS) entry which is preliminary data.</text>
</comment>